<feature type="region of interest" description="Disordered" evidence="1">
    <location>
        <begin position="61"/>
        <end position="105"/>
    </location>
</feature>
<accession>A0A9W9ZXD5</accession>
<evidence type="ECO:0000313" key="3">
    <source>
        <dbReference type="Proteomes" id="UP001163046"/>
    </source>
</evidence>
<evidence type="ECO:0000256" key="1">
    <source>
        <dbReference type="SAM" id="MobiDB-lite"/>
    </source>
</evidence>
<name>A0A9W9ZXD5_9CNID</name>
<protein>
    <submittedName>
        <fullName evidence="2">Uncharacterized protein</fullName>
    </submittedName>
</protein>
<dbReference type="AlphaFoldDB" id="A0A9W9ZXD5"/>
<dbReference type="Proteomes" id="UP001163046">
    <property type="component" value="Unassembled WGS sequence"/>
</dbReference>
<sequence>MTDIFSIDTTNLMSSFQSTNQQQAVDGNKVIHINLSDKFAAALQGSPQDGAWQGIDIRCSQQDENRSQQGSYAPFRPPSRMRLEQEARGTQLRITASSNLKSLKT</sequence>
<comment type="caution">
    <text evidence="2">The sequence shown here is derived from an EMBL/GenBank/DDBJ whole genome shotgun (WGS) entry which is preliminary data.</text>
</comment>
<keyword evidence="3" id="KW-1185">Reference proteome</keyword>
<evidence type="ECO:0000313" key="2">
    <source>
        <dbReference type="EMBL" id="KAJ7389617.1"/>
    </source>
</evidence>
<gene>
    <name evidence="2" type="ORF">OS493_029956</name>
</gene>
<organism evidence="2 3">
    <name type="scientific">Desmophyllum pertusum</name>
    <dbReference type="NCBI Taxonomy" id="174260"/>
    <lineage>
        <taxon>Eukaryota</taxon>
        <taxon>Metazoa</taxon>
        <taxon>Cnidaria</taxon>
        <taxon>Anthozoa</taxon>
        <taxon>Hexacorallia</taxon>
        <taxon>Scleractinia</taxon>
        <taxon>Caryophylliina</taxon>
        <taxon>Caryophylliidae</taxon>
        <taxon>Desmophyllum</taxon>
    </lineage>
</organism>
<reference evidence="2" key="1">
    <citation type="submission" date="2023-01" db="EMBL/GenBank/DDBJ databases">
        <title>Genome assembly of the deep-sea coral Lophelia pertusa.</title>
        <authorList>
            <person name="Herrera S."/>
            <person name="Cordes E."/>
        </authorList>
    </citation>
    <scope>NUCLEOTIDE SEQUENCE</scope>
    <source>
        <strain evidence="2">USNM1676648</strain>
        <tissue evidence="2">Polyp</tissue>
    </source>
</reference>
<proteinExistence type="predicted"/>
<feature type="compositionally biased region" description="Polar residues" evidence="1">
    <location>
        <begin position="92"/>
        <end position="105"/>
    </location>
</feature>
<dbReference type="EMBL" id="MU825427">
    <property type="protein sequence ID" value="KAJ7389617.1"/>
    <property type="molecule type" value="Genomic_DNA"/>
</dbReference>